<accession>A0ABU7LU74</accession>
<evidence type="ECO:0000256" key="4">
    <source>
        <dbReference type="ARBA" id="ARBA00022840"/>
    </source>
</evidence>
<keyword evidence="6 7" id="KW-0472">Membrane</keyword>
<organism evidence="10 11">
    <name type="scientific">Hyphobacterium lacteum</name>
    <dbReference type="NCBI Taxonomy" id="3116575"/>
    <lineage>
        <taxon>Bacteria</taxon>
        <taxon>Pseudomonadati</taxon>
        <taxon>Pseudomonadota</taxon>
        <taxon>Alphaproteobacteria</taxon>
        <taxon>Maricaulales</taxon>
        <taxon>Maricaulaceae</taxon>
        <taxon>Hyphobacterium</taxon>
    </lineage>
</organism>
<dbReference type="PROSITE" id="PS50893">
    <property type="entry name" value="ABC_TRANSPORTER_2"/>
    <property type="match status" value="1"/>
</dbReference>
<sequence length="608" mass="66075">MDDTSPKPPSGEFRRALSRLLALLLSNDMKKWRPRMALALFLTLIAKLFAVGAPVAFGEGVNAIAGRAADTAIWGFVVAFLLYAGARFMSVGAPQLRDAFFAPVSQDAQRLTAVRAFGHVQRLSIGFHQTKRTGALNKVIDRGSRAIDFFLRFFVFNIGPTVVELLLAASVMGVAYGWEFPAIAVVTVAAYTISTTMVTEWRVKLRRDMNEADNEASARAVDALMNFETVKSFAAEQRETDRYDEALTRYADAASRSSSSLALLNGLQALVMNLGLLAMALVAGWKAWNGVLQPGDIAAVTLILMNIYQPLNILGWAYREIRQAAVDMERLFETLSLSPDVADAPDADALEDKGGAVKFDHVSFAHEGRDRSLDEVSFDLPPGSFTGVCGPSGAGKSTLLKLLFRFYDPASGRILIDGQDIRRVTQQSLRDQLGLVPQDVVLFNDTLRANIQYGNPDADEAALMAAAERARLGDFIRSLPQGLDTLVGERGLKLSGGEKQRVGVARAIIKNPRLLILDEATSALDSGTEEEVQKALNEAAQGRTTLAVAHRLSTIAGADQILVMEQGRIVERGTHAELLAIGGLYARMWQRQAEAETILLEPAPHPAH</sequence>
<dbReference type="InterPro" id="IPR003593">
    <property type="entry name" value="AAA+_ATPase"/>
</dbReference>
<feature type="domain" description="ABC transporter" evidence="8">
    <location>
        <begin position="357"/>
        <end position="591"/>
    </location>
</feature>
<dbReference type="PANTHER" id="PTHR24221:SF654">
    <property type="entry name" value="ATP-BINDING CASSETTE SUB-FAMILY B MEMBER 6"/>
    <property type="match status" value="1"/>
</dbReference>
<feature type="transmembrane region" description="Helical" evidence="7">
    <location>
        <begin position="180"/>
        <end position="199"/>
    </location>
</feature>
<reference evidence="10 11" key="1">
    <citation type="submission" date="2024-01" db="EMBL/GenBank/DDBJ databases">
        <title>Hyphobacterium bacterium isolated from marine sediment.</title>
        <authorList>
            <person name="Zhao S."/>
        </authorList>
    </citation>
    <scope>NUCLEOTIDE SEQUENCE [LARGE SCALE GENOMIC DNA]</scope>
    <source>
        <strain evidence="11">HN65</strain>
    </source>
</reference>
<dbReference type="EMBL" id="JAZDRP010000008">
    <property type="protein sequence ID" value="MEE2527109.1"/>
    <property type="molecule type" value="Genomic_DNA"/>
</dbReference>
<dbReference type="SUPFAM" id="SSF52540">
    <property type="entry name" value="P-loop containing nucleoside triphosphate hydrolases"/>
    <property type="match status" value="1"/>
</dbReference>
<feature type="transmembrane region" description="Helical" evidence="7">
    <location>
        <begin position="149"/>
        <end position="174"/>
    </location>
</feature>
<gene>
    <name evidence="10" type="ORF">V0U79_12085</name>
</gene>
<keyword evidence="2 7" id="KW-0812">Transmembrane</keyword>
<dbReference type="PROSITE" id="PS00211">
    <property type="entry name" value="ABC_TRANSPORTER_1"/>
    <property type="match status" value="1"/>
</dbReference>
<keyword evidence="3" id="KW-0547">Nucleotide-binding</keyword>
<dbReference type="InterPro" id="IPR003439">
    <property type="entry name" value="ABC_transporter-like_ATP-bd"/>
</dbReference>
<dbReference type="RefSeq" id="WP_330199773.1">
    <property type="nucleotide sequence ID" value="NZ_JAZDRP010000008.1"/>
</dbReference>
<feature type="domain" description="ABC transmembrane type-1" evidence="9">
    <location>
        <begin position="37"/>
        <end position="323"/>
    </location>
</feature>
<evidence type="ECO:0000256" key="2">
    <source>
        <dbReference type="ARBA" id="ARBA00022692"/>
    </source>
</evidence>
<keyword evidence="5 7" id="KW-1133">Transmembrane helix</keyword>
<keyword evidence="11" id="KW-1185">Reference proteome</keyword>
<comment type="subcellular location">
    <subcellularLocation>
        <location evidence="1">Cell membrane</location>
        <topology evidence="1">Multi-pass membrane protein</topology>
    </subcellularLocation>
</comment>
<evidence type="ECO:0000259" key="9">
    <source>
        <dbReference type="PROSITE" id="PS50929"/>
    </source>
</evidence>
<dbReference type="PROSITE" id="PS50929">
    <property type="entry name" value="ABC_TM1F"/>
    <property type="match status" value="1"/>
</dbReference>
<proteinExistence type="predicted"/>
<dbReference type="InterPro" id="IPR036640">
    <property type="entry name" value="ABC1_TM_sf"/>
</dbReference>
<feature type="transmembrane region" description="Helical" evidence="7">
    <location>
        <begin position="297"/>
        <end position="318"/>
    </location>
</feature>
<protein>
    <submittedName>
        <fullName evidence="10">ABC transporter ATP-binding protein/permease</fullName>
    </submittedName>
</protein>
<feature type="transmembrane region" description="Helical" evidence="7">
    <location>
        <begin position="63"/>
        <end position="84"/>
    </location>
</feature>
<dbReference type="InterPro" id="IPR017871">
    <property type="entry name" value="ABC_transporter-like_CS"/>
</dbReference>
<dbReference type="InterPro" id="IPR011527">
    <property type="entry name" value="ABC1_TM_dom"/>
</dbReference>
<dbReference type="Gene3D" id="3.40.50.300">
    <property type="entry name" value="P-loop containing nucleotide triphosphate hydrolases"/>
    <property type="match status" value="1"/>
</dbReference>
<name>A0ABU7LU74_9PROT</name>
<evidence type="ECO:0000259" key="8">
    <source>
        <dbReference type="PROSITE" id="PS50893"/>
    </source>
</evidence>
<dbReference type="Pfam" id="PF00005">
    <property type="entry name" value="ABC_tran"/>
    <property type="match status" value="1"/>
</dbReference>
<keyword evidence="4 10" id="KW-0067">ATP-binding</keyword>
<dbReference type="PANTHER" id="PTHR24221">
    <property type="entry name" value="ATP-BINDING CASSETTE SUB-FAMILY B"/>
    <property type="match status" value="1"/>
</dbReference>
<evidence type="ECO:0000256" key="5">
    <source>
        <dbReference type="ARBA" id="ARBA00022989"/>
    </source>
</evidence>
<dbReference type="Pfam" id="PF00664">
    <property type="entry name" value="ABC_membrane"/>
    <property type="match status" value="1"/>
</dbReference>
<evidence type="ECO:0000256" key="6">
    <source>
        <dbReference type="ARBA" id="ARBA00023136"/>
    </source>
</evidence>
<dbReference type="Proteomes" id="UP001354971">
    <property type="component" value="Unassembled WGS sequence"/>
</dbReference>
<evidence type="ECO:0000313" key="10">
    <source>
        <dbReference type="EMBL" id="MEE2527109.1"/>
    </source>
</evidence>
<dbReference type="CDD" id="cd18582">
    <property type="entry name" value="ABC_6TM_ATM1_ABCB7"/>
    <property type="match status" value="1"/>
</dbReference>
<feature type="transmembrane region" description="Helical" evidence="7">
    <location>
        <begin position="262"/>
        <end position="285"/>
    </location>
</feature>
<evidence type="ECO:0000256" key="1">
    <source>
        <dbReference type="ARBA" id="ARBA00004651"/>
    </source>
</evidence>
<evidence type="ECO:0000313" key="11">
    <source>
        <dbReference type="Proteomes" id="UP001354971"/>
    </source>
</evidence>
<dbReference type="InterPro" id="IPR039421">
    <property type="entry name" value="Type_1_exporter"/>
</dbReference>
<evidence type="ECO:0000256" key="7">
    <source>
        <dbReference type="SAM" id="Phobius"/>
    </source>
</evidence>
<dbReference type="GO" id="GO:0005524">
    <property type="term" value="F:ATP binding"/>
    <property type="evidence" value="ECO:0007669"/>
    <property type="project" value="UniProtKB-KW"/>
</dbReference>
<dbReference type="SUPFAM" id="SSF90123">
    <property type="entry name" value="ABC transporter transmembrane region"/>
    <property type="match status" value="1"/>
</dbReference>
<dbReference type="SMART" id="SM00382">
    <property type="entry name" value="AAA"/>
    <property type="match status" value="1"/>
</dbReference>
<evidence type="ECO:0000256" key="3">
    <source>
        <dbReference type="ARBA" id="ARBA00022741"/>
    </source>
</evidence>
<dbReference type="Gene3D" id="1.20.1560.10">
    <property type="entry name" value="ABC transporter type 1, transmembrane domain"/>
    <property type="match status" value="1"/>
</dbReference>
<dbReference type="InterPro" id="IPR027417">
    <property type="entry name" value="P-loop_NTPase"/>
</dbReference>
<feature type="transmembrane region" description="Helical" evidence="7">
    <location>
        <begin position="36"/>
        <end position="57"/>
    </location>
</feature>
<comment type="caution">
    <text evidence="10">The sequence shown here is derived from an EMBL/GenBank/DDBJ whole genome shotgun (WGS) entry which is preliminary data.</text>
</comment>